<evidence type="ECO:0000313" key="2">
    <source>
        <dbReference type="EMBL" id="KAH7029201.1"/>
    </source>
</evidence>
<comment type="caution">
    <text evidence="2">The sequence shown here is derived from an EMBL/GenBank/DDBJ whole genome shotgun (WGS) entry which is preliminary data.</text>
</comment>
<feature type="compositionally biased region" description="Low complexity" evidence="1">
    <location>
        <begin position="254"/>
        <end position="267"/>
    </location>
</feature>
<feature type="compositionally biased region" description="Basic and acidic residues" evidence="1">
    <location>
        <begin position="369"/>
        <end position="384"/>
    </location>
</feature>
<dbReference type="AlphaFoldDB" id="A0A9P9BSV1"/>
<dbReference type="OrthoDB" id="428854at2759"/>
<feature type="compositionally biased region" description="Polar residues" evidence="1">
    <location>
        <begin position="564"/>
        <end position="576"/>
    </location>
</feature>
<protein>
    <submittedName>
        <fullName evidence="2">Uncharacterized protein</fullName>
    </submittedName>
</protein>
<feature type="compositionally biased region" description="Polar residues" evidence="1">
    <location>
        <begin position="490"/>
        <end position="506"/>
    </location>
</feature>
<keyword evidence="3" id="KW-1185">Reference proteome</keyword>
<feature type="compositionally biased region" description="Polar residues" evidence="1">
    <location>
        <begin position="1"/>
        <end position="10"/>
    </location>
</feature>
<feature type="compositionally biased region" description="Polar residues" evidence="1">
    <location>
        <begin position="65"/>
        <end position="82"/>
    </location>
</feature>
<dbReference type="RefSeq" id="XP_046011489.1">
    <property type="nucleotide sequence ID" value="XM_046158871.1"/>
</dbReference>
<feature type="compositionally biased region" description="Low complexity" evidence="1">
    <location>
        <begin position="346"/>
        <end position="356"/>
    </location>
</feature>
<evidence type="ECO:0000256" key="1">
    <source>
        <dbReference type="SAM" id="MobiDB-lite"/>
    </source>
</evidence>
<feature type="compositionally biased region" description="Polar residues" evidence="1">
    <location>
        <begin position="619"/>
        <end position="633"/>
    </location>
</feature>
<reference evidence="2" key="1">
    <citation type="journal article" date="2021" name="Nat. Commun.">
        <title>Genetic determinants of endophytism in the Arabidopsis root mycobiome.</title>
        <authorList>
            <person name="Mesny F."/>
            <person name="Miyauchi S."/>
            <person name="Thiergart T."/>
            <person name="Pickel B."/>
            <person name="Atanasova L."/>
            <person name="Karlsson M."/>
            <person name="Huettel B."/>
            <person name="Barry K.W."/>
            <person name="Haridas S."/>
            <person name="Chen C."/>
            <person name="Bauer D."/>
            <person name="Andreopoulos W."/>
            <person name="Pangilinan J."/>
            <person name="LaButti K."/>
            <person name="Riley R."/>
            <person name="Lipzen A."/>
            <person name="Clum A."/>
            <person name="Drula E."/>
            <person name="Henrissat B."/>
            <person name="Kohler A."/>
            <person name="Grigoriev I.V."/>
            <person name="Martin F.M."/>
            <person name="Hacquard S."/>
        </authorList>
    </citation>
    <scope>NUCLEOTIDE SEQUENCE</scope>
    <source>
        <strain evidence="2">MPI-CAGE-CH-0230</strain>
    </source>
</reference>
<dbReference type="GeneID" id="70188417"/>
<feature type="compositionally biased region" description="Basic and acidic residues" evidence="1">
    <location>
        <begin position="324"/>
        <end position="345"/>
    </location>
</feature>
<proteinExistence type="predicted"/>
<gene>
    <name evidence="2" type="ORF">B0I36DRAFT_363776</name>
</gene>
<feature type="compositionally biased region" description="Acidic residues" evidence="1">
    <location>
        <begin position="131"/>
        <end position="142"/>
    </location>
</feature>
<accession>A0A9P9BSV1</accession>
<sequence>MAPATDQTVYGGNPFRRKAATSQGLAYDTSNNPSSPSPSNPFPGVGLGLDTQIPNDYRSDAFATLDSTPQSAIPRQPFTTFRPSIPDNDSLGPDDDTLQSRPKKIVKKVRVQSPPPSSPEDVVPVTKSESDEYSYDDEDNEDAQSNGSANDGDRVNPFGAKDSKSEVAEQTKPAVPSSGPPANPFARTLQDMEPTAHGDDGTSAAAGPTKGAMDVHSFKRLLLTGQSNSPPAPRGADAAVNSQSITGTGGLHDAASSTDASSVSRQSLFDQMLDTPRTSHDISEPETIERTAASIPTSRFAVSSRSGSARPKPPPPSSRHGKLIKVELGAESRSPDAQESSRPDDQQPSQPQAADSDVNKPLPPPPARSSEDEARESPFDREAAGKTPEAFNEDHKVPISPAASITRSRSESQGSTQSKRAAVPPQAPPPRRHARSESKVVPSQSKNNDEDPPRSSLDSTRSRSESIRAGIGSGSAFAPAPPPPRRPNHGRSNSTYSNVSQPSAISPQGIFAESQKFGSPSPEDRANLDGTGSPLQAEMSRESTPRIAAPPPPPARNSSVRRPLSSQRVSEASNVSAGGRRPAGNRDSFIAPPPPPPPRQRGSSRGSMESHTRPALKDLNSQSGGEAPVSTTLAAANSLPTGVVENQGADILADLDALQREVDALMKQANAG</sequence>
<name>A0A9P9BSV1_9PEZI</name>
<feature type="compositionally biased region" description="Basic residues" evidence="1">
    <location>
        <begin position="101"/>
        <end position="110"/>
    </location>
</feature>
<dbReference type="Proteomes" id="UP000756346">
    <property type="component" value="Unassembled WGS sequence"/>
</dbReference>
<dbReference type="EMBL" id="JAGTJQ010000006">
    <property type="protein sequence ID" value="KAH7029201.1"/>
    <property type="molecule type" value="Genomic_DNA"/>
</dbReference>
<feature type="compositionally biased region" description="Basic and acidic residues" evidence="1">
    <location>
        <begin position="277"/>
        <end position="289"/>
    </location>
</feature>
<organism evidence="2 3">
    <name type="scientific">Microdochium trichocladiopsis</name>
    <dbReference type="NCBI Taxonomy" id="1682393"/>
    <lineage>
        <taxon>Eukaryota</taxon>
        <taxon>Fungi</taxon>
        <taxon>Dikarya</taxon>
        <taxon>Ascomycota</taxon>
        <taxon>Pezizomycotina</taxon>
        <taxon>Sordariomycetes</taxon>
        <taxon>Xylariomycetidae</taxon>
        <taxon>Xylariales</taxon>
        <taxon>Microdochiaceae</taxon>
        <taxon>Microdochium</taxon>
    </lineage>
</organism>
<feature type="region of interest" description="Disordered" evidence="1">
    <location>
        <begin position="1"/>
        <end position="633"/>
    </location>
</feature>
<evidence type="ECO:0000313" key="3">
    <source>
        <dbReference type="Proteomes" id="UP000756346"/>
    </source>
</evidence>
<feature type="compositionally biased region" description="Polar residues" evidence="1">
    <location>
        <begin position="403"/>
        <end position="419"/>
    </location>
</feature>